<evidence type="ECO:0000313" key="1">
    <source>
        <dbReference type="Proteomes" id="UP000887569"/>
    </source>
</evidence>
<protein>
    <submittedName>
        <fullName evidence="2">Uncharacterized protein</fullName>
    </submittedName>
</protein>
<keyword evidence="1" id="KW-1185">Reference proteome</keyword>
<reference evidence="2" key="1">
    <citation type="submission" date="2022-11" db="UniProtKB">
        <authorList>
            <consortium name="WormBaseParasite"/>
        </authorList>
    </citation>
    <scope>IDENTIFICATION</scope>
</reference>
<accession>A0A914ZWW7</accession>
<dbReference type="WBParaSite" id="PgB40X_g001_t01">
    <property type="protein sequence ID" value="PgB40X_g001_t01"/>
    <property type="gene ID" value="PgB40X_g001"/>
</dbReference>
<evidence type="ECO:0000313" key="2">
    <source>
        <dbReference type="WBParaSite" id="PgB40X_g001_t01"/>
    </source>
</evidence>
<organism evidence="1 2">
    <name type="scientific">Parascaris univalens</name>
    <name type="common">Nematode worm</name>
    <dbReference type="NCBI Taxonomy" id="6257"/>
    <lineage>
        <taxon>Eukaryota</taxon>
        <taxon>Metazoa</taxon>
        <taxon>Ecdysozoa</taxon>
        <taxon>Nematoda</taxon>
        <taxon>Chromadorea</taxon>
        <taxon>Rhabditida</taxon>
        <taxon>Spirurina</taxon>
        <taxon>Ascaridomorpha</taxon>
        <taxon>Ascaridoidea</taxon>
        <taxon>Ascarididae</taxon>
        <taxon>Parascaris</taxon>
    </lineage>
</organism>
<proteinExistence type="predicted"/>
<sequence>MAWKMKKRISRWVLGRRSQRPLSWSGQHLSVKHLLKLLLRMLSKRNRFKLASLQTATMSQSSPVVQHGGTWVALPMKKSDQLQTSHFVNWRSYLCRSLRTPSSSWSPLLSEGI</sequence>
<dbReference type="Proteomes" id="UP000887569">
    <property type="component" value="Unplaced"/>
</dbReference>
<name>A0A914ZWW7_PARUN</name>
<dbReference type="AlphaFoldDB" id="A0A914ZWW7"/>